<dbReference type="InterPro" id="IPR013813">
    <property type="entry name" value="Endoribo_LPSP/chorism_mut-like"/>
</dbReference>
<evidence type="ECO:0000313" key="3">
    <source>
        <dbReference type="Proteomes" id="UP000315750"/>
    </source>
</evidence>
<reference evidence="2 3" key="1">
    <citation type="submission" date="2019-02" db="EMBL/GenBank/DDBJ databases">
        <title>Deep-cultivation of Planctomycetes and their phenomic and genomic characterization uncovers novel biology.</title>
        <authorList>
            <person name="Wiegand S."/>
            <person name="Jogler M."/>
            <person name="Boedeker C."/>
            <person name="Pinto D."/>
            <person name="Vollmers J."/>
            <person name="Rivas-Marin E."/>
            <person name="Kohn T."/>
            <person name="Peeters S.H."/>
            <person name="Heuer A."/>
            <person name="Rast P."/>
            <person name="Oberbeckmann S."/>
            <person name="Bunk B."/>
            <person name="Jeske O."/>
            <person name="Meyerdierks A."/>
            <person name="Storesund J.E."/>
            <person name="Kallscheuer N."/>
            <person name="Luecker S."/>
            <person name="Lage O.M."/>
            <person name="Pohl T."/>
            <person name="Merkel B.J."/>
            <person name="Hornburger P."/>
            <person name="Mueller R.-W."/>
            <person name="Bruemmer F."/>
            <person name="Labrenz M."/>
            <person name="Spormann A.M."/>
            <person name="Op den Camp H."/>
            <person name="Overmann J."/>
            <person name="Amann R."/>
            <person name="Jetten M.S.M."/>
            <person name="Mascher T."/>
            <person name="Medema M.H."/>
            <person name="Devos D.P."/>
            <person name="Kaster A.-K."/>
            <person name="Ovreas L."/>
            <person name="Rohde M."/>
            <person name="Galperin M.Y."/>
            <person name="Jogler C."/>
        </authorList>
    </citation>
    <scope>NUCLEOTIDE SEQUENCE [LARGE SCALE GENOMIC DNA]</scope>
    <source>
        <strain evidence="2 3">Pan181</strain>
    </source>
</reference>
<dbReference type="Proteomes" id="UP000315750">
    <property type="component" value="Chromosome"/>
</dbReference>
<dbReference type="Gene3D" id="3.30.1330.40">
    <property type="entry name" value="RutC-like"/>
    <property type="match status" value="1"/>
</dbReference>
<accession>A0A518AVI2</accession>
<evidence type="ECO:0000259" key="1">
    <source>
        <dbReference type="Pfam" id="PF14588"/>
    </source>
</evidence>
<name>A0A518AVI2_9BACT</name>
<organism evidence="2 3">
    <name type="scientific">Aeoliella mucimassa</name>
    <dbReference type="NCBI Taxonomy" id="2527972"/>
    <lineage>
        <taxon>Bacteria</taxon>
        <taxon>Pseudomonadati</taxon>
        <taxon>Planctomycetota</taxon>
        <taxon>Planctomycetia</taxon>
        <taxon>Pirellulales</taxon>
        <taxon>Lacipirellulaceae</taxon>
        <taxon>Aeoliella</taxon>
    </lineage>
</organism>
<dbReference type="SUPFAM" id="SSF55298">
    <property type="entry name" value="YjgF-like"/>
    <property type="match status" value="1"/>
</dbReference>
<sequence>MSFQATFESLNLELPPAPKAIGLYKPVIVVGDLAYTSGHGPLQADKTLITGKVGDTMTAEEGYAAAHQTGLATLATLIENFGSLDRIVRLVKTFGLVNATPDFTDHPAVINGFSQLMKNVFGDDAGIAARSAVGAGSLPVGMSVEVEAVFQIKP</sequence>
<dbReference type="PANTHER" id="PTHR43760:SF1">
    <property type="entry name" value="ENDORIBONUCLEASE L-PSP_CHORISMATE MUTASE-LIKE DOMAIN-CONTAINING PROTEIN"/>
    <property type="match status" value="1"/>
</dbReference>
<gene>
    <name evidence="2" type="ORF">Pan181_49610</name>
</gene>
<evidence type="ECO:0000313" key="2">
    <source>
        <dbReference type="EMBL" id="QDU58721.1"/>
    </source>
</evidence>
<dbReference type="Pfam" id="PF14588">
    <property type="entry name" value="YjgF_endoribonc"/>
    <property type="match status" value="1"/>
</dbReference>
<protein>
    <submittedName>
        <fullName evidence="2">Endoribonuclease L-PSP</fullName>
    </submittedName>
</protein>
<dbReference type="RefSeq" id="WP_145251088.1">
    <property type="nucleotide sequence ID" value="NZ_CP036278.1"/>
</dbReference>
<dbReference type="OrthoDB" id="9806350at2"/>
<dbReference type="EMBL" id="CP036278">
    <property type="protein sequence ID" value="QDU58721.1"/>
    <property type="molecule type" value="Genomic_DNA"/>
</dbReference>
<dbReference type="KEGG" id="amuc:Pan181_49610"/>
<dbReference type="InterPro" id="IPR035959">
    <property type="entry name" value="RutC-like_sf"/>
</dbReference>
<proteinExistence type="predicted"/>
<dbReference type="CDD" id="cd02199">
    <property type="entry name" value="YjgF_YER057c_UK114_like_1"/>
    <property type="match status" value="1"/>
</dbReference>
<dbReference type="AlphaFoldDB" id="A0A518AVI2"/>
<feature type="domain" description="Endoribonuclease L-PSP/chorismate mutase-like" evidence="1">
    <location>
        <begin position="11"/>
        <end position="132"/>
    </location>
</feature>
<keyword evidence="3" id="KW-1185">Reference proteome</keyword>
<dbReference type="PANTHER" id="PTHR43760">
    <property type="entry name" value="ENDORIBONUCLEASE-RELATED"/>
    <property type="match status" value="1"/>
</dbReference>